<comment type="caution">
    <text evidence="2">The sequence shown here is derived from an EMBL/GenBank/DDBJ whole genome shotgun (WGS) entry which is preliminary data.</text>
</comment>
<dbReference type="EMBL" id="JBFOLJ010000004">
    <property type="protein sequence ID" value="KAL2543626.1"/>
    <property type="molecule type" value="Genomic_DNA"/>
</dbReference>
<sequence>MASEAMFSGIRSSASLHSSQKAKPSDSSLLPLVASLLTLRRVSLNQPWRERTKSRWNFIRRQKLECKANTANSRLRVAYLCISNVGFAFVCLINKASHLLHVVILVK</sequence>
<evidence type="ECO:0000313" key="3">
    <source>
        <dbReference type="Proteomes" id="UP001604277"/>
    </source>
</evidence>
<proteinExistence type="predicted"/>
<dbReference type="AlphaFoldDB" id="A0ABD1W1X9"/>
<feature type="compositionally biased region" description="Polar residues" evidence="1">
    <location>
        <begin position="10"/>
        <end position="22"/>
    </location>
</feature>
<accession>A0ABD1W1X9</accession>
<evidence type="ECO:0000313" key="2">
    <source>
        <dbReference type="EMBL" id="KAL2543626.1"/>
    </source>
</evidence>
<evidence type="ECO:0000256" key="1">
    <source>
        <dbReference type="SAM" id="MobiDB-lite"/>
    </source>
</evidence>
<keyword evidence="3" id="KW-1185">Reference proteome</keyword>
<reference evidence="3" key="1">
    <citation type="submission" date="2024-07" db="EMBL/GenBank/DDBJ databases">
        <title>Two chromosome-level genome assemblies of Korean endemic species Abeliophyllum distichum and Forsythia ovata (Oleaceae).</title>
        <authorList>
            <person name="Jang H."/>
        </authorList>
    </citation>
    <scope>NUCLEOTIDE SEQUENCE [LARGE SCALE GENOMIC DNA]</scope>
</reference>
<name>A0ABD1W1X9_9LAMI</name>
<gene>
    <name evidence="2" type="ORF">Fot_12859</name>
</gene>
<protein>
    <submittedName>
        <fullName evidence="2">Uncharacterized protein</fullName>
    </submittedName>
</protein>
<dbReference type="Proteomes" id="UP001604277">
    <property type="component" value="Unassembled WGS sequence"/>
</dbReference>
<organism evidence="2 3">
    <name type="scientific">Forsythia ovata</name>
    <dbReference type="NCBI Taxonomy" id="205694"/>
    <lineage>
        <taxon>Eukaryota</taxon>
        <taxon>Viridiplantae</taxon>
        <taxon>Streptophyta</taxon>
        <taxon>Embryophyta</taxon>
        <taxon>Tracheophyta</taxon>
        <taxon>Spermatophyta</taxon>
        <taxon>Magnoliopsida</taxon>
        <taxon>eudicotyledons</taxon>
        <taxon>Gunneridae</taxon>
        <taxon>Pentapetalae</taxon>
        <taxon>asterids</taxon>
        <taxon>lamiids</taxon>
        <taxon>Lamiales</taxon>
        <taxon>Oleaceae</taxon>
        <taxon>Forsythieae</taxon>
        <taxon>Forsythia</taxon>
    </lineage>
</organism>
<feature type="region of interest" description="Disordered" evidence="1">
    <location>
        <begin position="1"/>
        <end position="27"/>
    </location>
</feature>